<comment type="catalytic activity">
    <reaction evidence="5">
        <text>adenylyl-molybdopterin + molybdate = Mo-molybdopterin + AMP + H(+)</text>
        <dbReference type="Rhea" id="RHEA:35047"/>
        <dbReference type="ChEBI" id="CHEBI:15378"/>
        <dbReference type="ChEBI" id="CHEBI:36264"/>
        <dbReference type="ChEBI" id="CHEBI:62727"/>
        <dbReference type="ChEBI" id="CHEBI:71302"/>
        <dbReference type="ChEBI" id="CHEBI:456215"/>
    </reaction>
</comment>
<dbReference type="Pfam" id="PF03454">
    <property type="entry name" value="MoeA_C"/>
    <property type="match status" value="1"/>
</dbReference>
<dbReference type="SMART" id="SM00852">
    <property type="entry name" value="MoCF_biosynth"/>
    <property type="match status" value="2"/>
</dbReference>
<feature type="domain" description="MoaB/Mog" evidence="7">
    <location>
        <begin position="9"/>
        <end position="157"/>
    </location>
</feature>
<dbReference type="PROSITE" id="PS01079">
    <property type="entry name" value="MOCF_BIOSYNTHESIS_2"/>
    <property type="match status" value="1"/>
</dbReference>
<accession>A0A2L2TD32</accession>
<dbReference type="Gene3D" id="3.40.980.10">
    <property type="entry name" value="MoaB/Mog-like domain"/>
    <property type="match status" value="2"/>
</dbReference>
<dbReference type="GO" id="GO:0005829">
    <property type="term" value="C:cytosol"/>
    <property type="evidence" value="ECO:0007669"/>
    <property type="project" value="TreeGrafter"/>
</dbReference>
<dbReference type="Gene3D" id="3.90.105.10">
    <property type="entry name" value="Molybdopterin biosynthesis moea protein, domain 2"/>
    <property type="match status" value="1"/>
</dbReference>
<feature type="domain" description="MoaB/Mog" evidence="7">
    <location>
        <begin position="428"/>
        <end position="578"/>
    </location>
</feature>
<feature type="region of interest" description="Disordered" evidence="6">
    <location>
        <begin position="187"/>
        <end position="232"/>
    </location>
</feature>
<proteinExistence type="inferred from homology"/>
<dbReference type="SUPFAM" id="SSF63882">
    <property type="entry name" value="MoeA N-terminal region -like"/>
    <property type="match status" value="1"/>
</dbReference>
<dbReference type="GO" id="GO:0061599">
    <property type="term" value="F:molybdopterin molybdotransferase activity"/>
    <property type="evidence" value="ECO:0007669"/>
    <property type="project" value="UniProtKB-UniRule"/>
</dbReference>
<dbReference type="KEGG" id="fvn:FVRRES_08959"/>
<dbReference type="NCBIfam" id="TIGR00177">
    <property type="entry name" value="molyb_syn"/>
    <property type="match status" value="2"/>
</dbReference>
<dbReference type="UniPathway" id="UPA00344"/>
<sequence length="668" mass="69789">MASGPLKAALLIVSTTAAKDASADASGPILTQVLKDEGEGKWEVYDTKIVTDDVLAIQRQITAWTDGSDSINLVVTTGGTGFATGDSTPEAVTPLLHKQAPGLVHGMLAASLTVTPFAMMSRPVAGVRNSTIIVTLPGSPKGAKENLQAIIKTLPHACIQAAGGNSRAIHSGGVKKLEAEAGFSSKNNLPPATGHGCGHHHHGHGHGHNHGNLVRHTKPGTTLSNDPTLGPSRRYRESPYPMLPVEEALALIEQHTPGPEVVTAPVDQSIVNSVLAEDVEAKENVPAFRASIVDGYAVVVPKDGQLKGIFPVTAISHAAPGEIGALKEGELARITTGAPLPPGATTVVMVEDTVLKTMSDDGKEEKEVEIQVEGVKEGENIREVGSDVKEGTVILNKGETISGVGGEIGLLASVGVSEAKIYQRPVLAVLSTGDEIVEYNRPGDLKLGEVRDTNRITLMSAAREWGYEVVDLGIASDKPGTLEETLRDGLRRADLLITTGGVSMGELDLLKPTIERSLGGTIHFGRVAMKPGKPTTFATVPVKDNSGQRVTKTIFSLPGNPASALVTFHLFVLPSLHKLSGASTTGLPRVPAVISHDFPLDPRPEYHRAVVTVGKDGLLSATSTGGQRSSKVGSMRSANALVILPSGKGKLEKGSKVEVLLLNAVQAA</sequence>
<dbReference type="FunFam" id="2.170.190.11:FF:000002">
    <property type="entry name" value="Molybdopterin molybdenumtransferase"/>
    <property type="match status" value="1"/>
</dbReference>
<dbReference type="PROSITE" id="PS01078">
    <property type="entry name" value="MOCF_BIOSYNTHESIS_1"/>
    <property type="match status" value="1"/>
</dbReference>
<name>A0A2L2TD32_9HYPO</name>
<dbReference type="Pfam" id="PF00994">
    <property type="entry name" value="MoCF_biosynth"/>
    <property type="match status" value="2"/>
</dbReference>
<dbReference type="InterPro" id="IPR005111">
    <property type="entry name" value="MoeA_C_domain_IV"/>
</dbReference>
<dbReference type="InterPro" id="IPR036135">
    <property type="entry name" value="MoeA_linker/N_sf"/>
</dbReference>
<evidence type="ECO:0000313" key="8">
    <source>
        <dbReference type="EMBL" id="CEI68882.1"/>
    </source>
</evidence>
<comment type="similarity">
    <text evidence="2">In the N-terminal section; belongs to the MoaB/Mog family.</text>
</comment>
<organism evidence="8 9">
    <name type="scientific">Fusarium venenatum</name>
    <dbReference type="NCBI Taxonomy" id="56646"/>
    <lineage>
        <taxon>Eukaryota</taxon>
        <taxon>Fungi</taxon>
        <taxon>Dikarya</taxon>
        <taxon>Ascomycota</taxon>
        <taxon>Pezizomycotina</taxon>
        <taxon>Sordariomycetes</taxon>
        <taxon>Hypocreomycetidae</taxon>
        <taxon>Hypocreales</taxon>
        <taxon>Nectriaceae</taxon>
        <taxon>Fusarium</taxon>
    </lineage>
</organism>
<comment type="cofactor">
    <cofactor evidence="5">
        <name>Mg(2+)</name>
        <dbReference type="ChEBI" id="CHEBI:18420"/>
    </cofactor>
</comment>
<evidence type="ECO:0000313" key="9">
    <source>
        <dbReference type="Proteomes" id="UP000245910"/>
    </source>
</evidence>
<evidence type="ECO:0000256" key="5">
    <source>
        <dbReference type="RuleBase" id="RU365090"/>
    </source>
</evidence>
<reference evidence="9" key="1">
    <citation type="submission" date="2014-10" db="EMBL/GenBank/DDBJ databases">
        <authorList>
            <person name="King R."/>
        </authorList>
    </citation>
    <scope>NUCLEOTIDE SEQUENCE [LARGE SCALE GENOMIC DNA]</scope>
    <source>
        <strain evidence="9">A3/5</strain>
    </source>
</reference>
<evidence type="ECO:0000256" key="1">
    <source>
        <dbReference type="ARBA" id="ARBA00005046"/>
    </source>
</evidence>
<dbReference type="Pfam" id="PF03453">
    <property type="entry name" value="MoeA_N"/>
    <property type="match status" value="1"/>
</dbReference>
<comment type="catalytic activity">
    <reaction evidence="5">
        <text>molybdopterin + ATP + H(+) = adenylyl-molybdopterin + diphosphate</text>
        <dbReference type="Rhea" id="RHEA:31331"/>
        <dbReference type="ChEBI" id="CHEBI:15378"/>
        <dbReference type="ChEBI" id="CHEBI:30616"/>
        <dbReference type="ChEBI" id="CHEBI:33019"/>
        <dbReference type="ChEBI" id="CHEBI:58698"/>
        <dbReference type="ChEBI" id="CHEBI:62727"/>
    </reaction>
</comment>
<comment type="similarity">
    <text evidence="5">Belongs to the MoeA family.</text>
</comment>
<dbReference type="InterPro" id="IPR005110">
    <property type="entry name" value="MoeA_linker/N"/>
</dbReference>
<dbReference type="GO" id="GO:0006777">
    <property type="term" value="P:Mo-molybdopterin cofactor biosynthetic process"/>
    <property type="evidence" value="ECO:0007669"/>
    <property type="project" value="UniProtKB-UniRule"/>
</dbReference>
<protein>
    <recommendedName>
        <fullName evidence="7">MoaB/Mog domain-containing protein</fullName>
    </recommendedName>
</protein>
<dbReference type="GO" id="GO:0046872">
    <property type="term" value="F:metal ion binding"/>
    <property type="evidence" value="ECO:0007669"/>
    <property type="project" value="UniProtKB-UniRule"/>
</dbReference>
<keyword evidence="5" id="KW-0479">Metal-binding</keyword>
<evidence type="ECO:0000256" key="2">
    <source>
        <dbReference type="ARBA" id="ARBA00007589"/>
    </source>
</evidence>
<dbReference type="InterPro" id="IPR036425">
    <property type="entry name" value="MoaB/Mog-like_dom_sf"/>
</dbReference>
<dbReference type="SUPFAM" id="SSF63867">
    <property type="entry name" value="MoeA C-terminal domain-like"/>
    <property type="match status" value="1"/>
</dbReference>
<dbReference type="PANTHER" id="PTHR10192:SF5">
    <property type="entry name" value="GEPHYRIN"/>
    <property type="match status" value="1"/>
</dbReference>
<dbReference type="Proteomes" id="UP000245910">
    <property type="component" value="Chromosome III"/>
</dbReference>
<evidence type="ECO:0000256" key="4">
    <source>
        <dbReference type="ARBA" id="ARBA00023150"/>
    </source>
</evidence>
<evidence type="ECO:0000256" key="3">
    <source>
        <dbReference type="ARBA" id="ARBA00008339"/>
    </source>
</evidence>
<dbReference type="FunFam" id="3.40.980.10:FF:000011">
    <property type="entry name" value="Molybdopterin molybdenumtransferase"/>
    <property type="match status" value="1"/>
</dbReference>
<keyword evidence="5" id="KW-0500">Molybdenum</keyword>
<dbReference type="NCBIfam" id="NF045515">
    <property type="entry name" value="Glp_gephyrin"/>
    <property type="match status" value="1"/>
</dbReference>
<evidence type="ECO:0000259" key="7">
    <source>
        <dbReference type="SMART" id="SM00852"/>
    </source>
</evidence>
<dbReference type="InterPro" id="IPR036688">
    <property type="entry name" value="MoeA_C_domain_IV_sf"/>
</dbReference>
<dbReference type="EMBL" id="LN649231">
    <property type="protein sequence ID" value="CEI68882.1"/>
    <property type="molecule type" value="Genomic_DNA"/>
</dbReference>
<dbReference type="InterPro" id="IPR008284">
    <property type="entry name" value="MoCF_biosynth_CS"/>
</dbReference>
<comment type="function">
    <text evidence="5">Catalyzes two steps in the biosynthesis of the molybdenum cofactor. In the first step, molybdopterin is adenylated. Subsequently, molybdate is inserted into adenylated molybdopterin and AMP is released.</text>
</comment>
<keyword evidence="9" id="KW-1185">Reference proteome</keyword>
<dbReference type="Gene3D" id="2.40.340.10">
    <property type="entry name" value="MoeA, C-terminal, domain IV"/>
    <property type="match status" value="1"/>
</dbReference>
<dbReference type="RefSeq" id="XP_025592597.1">
    <property type="nucleotide sequence ID" value="XM_025737769.2"/>
</dbReference>
<dbReference type="OrthoDB" id="4349954at2759"/>
<feature type="compositionally biased region" description="Basic residues" evidence="6">
    <location>
        <begin position="197"/>
        <end position="218"/>
    </location>
</feature>
<keyword evidence="4 5" id="KW-0501">Molybdenum cofactor biosynthesis</keyword>
<dbReference type="Gene3D" id="2.170.190.11">
    <property type="entry name" value="Molybdopterin biosynthesis moea protein, domain 3"/>
    <property type="match status" value="1"/>
</dbReference>
<dbReference type="GO" id="GO:0061598">
    <property type="term" value="F:molybdopterin adenylyltransferase activity"/>
    <property type="evidence" value="ECO:0007669"/>
    <property type="project" value="UniProtKB-UniRule"/>
</dbReference>
<evidence type="ECO:0000256" key="6">
    <source>
        <dbReference type="SAM" id="MobiDB-lite"/>
    </source>
</evidence>
<dbReference type="AlphaFoldDB" id="A0A2L2TD32"/>
<keyword evidence="5" id="KW-0808">Transferase</keyword>
<dbReference type="InterPro" id="IPR038987">
    <property type="entry name" value="MoeA-like"/>
</dbReference>
<dbReference type="InterPro" id="IPR001453">
    <property type="entry name" value="MoaB/Mog_dom"/>
</dbReference>
<dbReference type="SUPFAM" id="SSF53218">
    <property type="entry name" value="Molybdenum cofactor biosynthesis proteins"/>
    <property type="match status" value="2"/>
</dbReference>
<comment type="pathway">
    <text evidence="1 5">Cofactor biosynthesis; molybdopterin biosynthesis.</text>
</comment>
<dbReference type="GeneID" id="37260598"/>
<keyword evidence="5" id="KW-0460">Magnesium</keyword>
<dbReference type="CDD" id="cd00887">
    <property type="entry name" value="MoeA"/>
    <property type="match status" value="1"/>
</dbReference>
<comment type="similarity">
    <text evidence="3">In the C-terminal section; belongs to the MoeA family.</text>
</comment>
<dbReference type="PANTHER" id="PTHR10192">
    <property type="entry name" value="MOLYBDOPTERIN BIOSYNTHESIS PROTEIN"/>
    <property type="match status" value="1"/>
</dbReference>
<dbReference type="FunFam" id="3.40.980.10:FF:000013">
    <property type="entry name" value="Molybdopterin molybdenumtransferase"/>
    <property type="match status" value="1"/>
</dbReference>
<dbReference type="STRING" id="56646.A0A2L2TD32"/>
<dbReference type="GO" id="GO:0005524">
    <property type="term" value="F:ATP binding"/>
    <property type="evidence" value="ECO:0007669"/>
    <property type="project" value="UniProtKB-UniRule"/>
</dbReference>